<reference evidence="3 4" key="1">
    <citation type="submission" date="2019-07" db="EMBL/GenBank/DDBJ databases">
        <title>Whole genome shotgun sequence of Acetobacter oeni NBRC 105207.</title>
        <authorList>
            <person name="Hosoyama A."/>
            <person name="Uohara A."/>
            <person name="Ohji S."/>
            <person name="Ichikawa N."/>
        </authorList>
    </citation>
    <scope>NUCLEOTIDE SEQUENCE [LARGE SCALE GENOMIC DNA]</scope>
    <source>
        <strain evidence="3 4">NBRC 105207</strain>
    </source>
</reference>
<dbReference type="Proteomes" id="UP000321746">
    <property type="component" value="Unassembled WGS sequence"/>
</dbReference>
<gene>
    <name evidence="3" type="ORF">AOE01nite_16650</name>
</gene>
<dbReference type="RefSeq" id="WP_146887999.1">
    <property type="nucleotide sequence ID" value="NZ_BJYG01000020.1"/>
</dbReference>
<comment type="caution">
    <text evidence="3">The sequence shown here is derived from an EMBL/GenBank/DDBJ whole genome shotgun (WGS) entry which is preliminary data.</text>
</comment>
<keyword evidence="1" id="KW-1133">Transmembrane helix</keyword>
<dbReference type="PANTHER" id="PTHR42709:SF11">
    <property type="entry name" value="DEDA FAMILY PROTEIN"/>
    <property type="match status" value="1"/>
</dbReference>
<evidence type="ECO:0000313" key="3">
    <source>
        <dbReference type="EMBL" id="GEN63441.1"/>
    </source>
</evidence>
<dbReference type="InterPro" id="IPR032816">
    <property type="entry name" value="VTT_dom"/>
</dbReference>
<keyword evidence="1" id="KW-0472">Membrane</keyword>
<dbReference type="AlphaFoldDB" id="A0A511XKH4"/>
<dbReference type="OrthoDB" id="9810270at2"/>
<feature type="domain" description="VTT" evidence="2">
    <location>
        <begin position="51"/>
        <end position="155"/>
    </location>
</feature>
<evidence type="ECO:0000313" key="4">
    <source>
        <dbReference type="Proteomes" id="UP000321746"/>
    </source>
</evidence>
<name>A0A511XKH4_9PROT</name>
<proteinExistence type="predicted"/>
<evidence type="ECO:0000256" key="1">
    <source>
        <dbReference type="SAM" id="Phobius"/>
    </source>
</evidence>
<dbReference type="PANTHER" id="PTHR42709">
    <property type="entry name" value="ALKALINE PHOSPHATASE LIKE PROTEIN"/>
    <property type="match status" value="1"/>
</dbReference>
<sequence>MLDRLYTRVRAHAAGPQAPYWLALLCFAEASVFPLPPETLLIPMCLANRARAWQYAAIATVASVCGGLLGWYIGAVLLQHVALPIVHFYHAEHTLATLQEKFRQWGVWIILIKGLTPVPYKFVTIASGAAHFAIVPFMLASLVTRGVRFFLVAGLLRRFGAPIEAFIEKRLPLVCGVFAVLLIGGVIALRYL</sequence>
<dbReference type="GO" id="GO:0005886">
    <property type="term" value="C:plasma membrane"/>
    <property type="evidence" value="ECO:0007669"/>
    <property type="project" value="TreeGrafter"/>
</dbReference>
<feature type="transmembrane region" description="Helical" evidence="1">
    <location>
        <begin position="53"/>
        <end position="73"/>
    </location>
</feature>
<dbReference type="Pfam" id="PF09335">
    <property type="entry name" value="VTT_dom"/>
    <property type="match status" value="1"/>
</dbReference>
<evidence type="ECO:0000259" key="2">
    <source>
        <dbReference type="Pfam" id="PF09335"/>
    </source>
</evidence>
<keyword evidence="4" id="KW-1185">Reference proteome</keyword>
<keyword evidence="1" id="KW-0812">Transmembrane</keyword>
<dbReference type="InterPro" id="IPR051311">
    <property type="entry name" value="DedA_domain"/>
</dbReference>
<organism evidence="3 4">
    <name type="scientific">Acetobacter oeni</name>
    <dbReference type="NCBI Taxonomy" id="304077"/>
    <lineage>
        <taxon>Bacteria</taxon>
        <taxon>Pseudomonadati</taxon>
        <taxon>Pseudomonadota</taxon>
        <taxon>Alphaproteobacteria</taxon>
        <taxon>Acetobacterales</taxon>
        <taxon>Acetobacteraceae</taxon>
        <taxon>Acetobacter</taxon>
    </lineage>
</organism>
<accession>A0A511XKH4</accession>
<feature type="transmembrane region" description="Helical" evidence="1">
    <location>
        <begin position="129"/>
        <end position="151"/>
    </location>
</feature>
<feature type="transmembrane region" description="Helical" evidence="1">
    <location>
        <begin position="171"/>
        <end position="191"/>
    </location>
</feature>
<protein>
    <submittedName>
        <fullName evidence="3">Cytochrome b561</fullName>
    </submittedName>
</protein>
<dbReference type="EMBL" id="BJYG01000020">
    <property type="protein sequence ID" value="GEN63441.1"/>
    <property type="molecule type" value="Genomic_DNA"/>
</dbReference>